<feature type="non-terminal residue" evidence="1">
    <location>
        <position position="69"/>
    </location>
</feature>
<proteinExistence type="predicted"/>
<gene>
    <name evidence="1" type="ORF">METZ01_LOCUS455110</name>
</gene>
<sequence>MIIASLLFIAGFGIYLKNDPEESLPFYIDADLTPQWITAGTPDYDGIHKVAPFRLTNQHAEMVTQKIFN</sequence>
<name>A0A383A2Y8_9ZZZZ</name>
<evidence type="ECO:0000313" key="1">
    <source>
        <dbReference type="EMBL" id="SVE02256.1"/>
    </source>
</evidence>
<dbReference type="AlphaFoldDB" id="A0A383A2Y8"/>
<accession>A0A383A2Y8</accession>
<organism evidence="1">
    <name type="scientific">marine metagenome</name>
    <dbReference type="NCBI Taxonomy" id="408172"/>
    <lineage>
        <taxon>unclassified sequences</taxon>
        <taxon>metagenomes</taxon>
        <taxon>ecological metagenomes</taxon>
    </lineage>
</organism>
<dbReference type="EMBL" id="UINC01188844">
    <property type="protein sequence ID" value="SVE02256.1"/>
    <property type="molecule type" value="Genomic_DNA"/>
</dbReference>
<protein>
    <submittedName>
        <fullName evidence="1">Uncharacterized protein</fullName>
    </submittedName>
</protein>
<reference evidence="1" key="1">
    <citation type="submission" date="2018-05" db="EMBL/GenBank/DDBJ databases">
        <authorList>
            <person name="Lanie J.A."/>
            <person name="Ng W.-L."/>
            <person name="Kazmierczak K.M."/>
            <person name="Andrzejewski T.M."/>
            <person name="Davidsen T.M."/>
            <person name="Wayne K.J."/>
            <person name="Tettelin H."/>
            <person name="Glass J.I."/>
            <person name="Rusch D."/>
            <person name="Podicherti R."/>
            <person name="Tsui H.-C.T."/>
            <person name="Winkler M.E."/>
        </authorList>
    </citation>
    <scope>NUCLEOTIDE SEQUENCE</scope>
</reference>